<dbReference type="EMBL" id="CAMXCT030000001">
    <property type="protein sequence ID" value="CAL4758907.1"/>
    <property type="molecule type" value="Genomic_DNA"/>
</dbReference>
<dbReference type="GO" id="GO:0098796">
    <property type="term" value="C:membrane protein complex"/>
    <property type="evidence" value="ECO:0007669"/>
    <property type="project" value="UniProtKB-ARBA"/>
</dbReference>
<evidence type="ECO:0000256" key="1">
    <source>
        <dbReference type="ARBA" id="ARBA00022448"/>
    </source>
</evidence>
<evidence type="ECO:0000259" key="7">
    <source>
        <dbReference type="PROSITE" id="PS50893"/>
    </source>
</evidence>
<keyword evidence="3" id="KW-0547">Nucleotide-binding</keyword>
<organism evidence="8">
    <name type="scientific">Cladocopium goreaui</name>
    <dbReference type="NCBI Taxonomy" id="2562237"/>
    <lineage>
        <taxon>Eukaryota</taxon>
        <taxon>Sar</taxon>
        <taxon>Alveolata</taxon>
        <taxon>Dinophyceae</taxon>
        <taxon>Suessiales</taxon>
        <taxon>Symbiodiniaceae</taxon>
        <taxon>Cladocopium</taxon>
    </lineage>
</organism>
<dbReference type="OrthoDB" id="446070at2759"/>
<dbReference type="SMART" id="SM00382">
    <property type="entry name" value="AAA"/>
    <property type="match status" value="1"/>
</dbReference>
<dbReference type="InterPro" id="IPR029787">
    <property type="entry name" value="Nucleotide_cyclase"/>
</dbReference>
<evidence type="ECO:0000313" key="9">
    <source>
        <dbReference type="EMBL" id="CAL4758907.1"/>
    </source>
</evidence>
<dbReference type="CDD" id="cd01949">
    <property type="entry name" value="GGDEF"/>
    <property type="match status" value="1"/>
</dbReference>
<dbReference type="InterPro" id="IPR000160">
    <property type="entry name" value="GGDEF_dom"/>
</dbReference>
<dbReference type="SUPFAM" id="SSF55073">
    <property type="entry name" value="Nucleotide cyclase"/>
    <property type="match status" value="1"/>
</dbReference>
<reference evidence="9 10" key="2">
    <citation type="submission" date="2024-05" db="EMBL/GenBank/DDBJ databases">
        <authorList>
            <person name="Chen Y."/>
            <person name="Shah S."/>
            <person name="Dougan E. K."/>
            <person name="Thang M."/>
            <person name="Chan C."/>
        </authorList>
    </citation>
    <scope>NUCLEOTIDE SEQUENCE [LARGE SCALE GENOMIC DNA]</scope>
</reference>
<dbReference type="AlphaFoldDB" id="A0A9P1BF84"/>
<dbReference type="CDD" id="cd03255">
    <property type="entry name" value="ABC_MJ0796_LolCDE_FtsE"/>
    <property type="match status" value="1"/>
</dbReference>
<evidence type="ECO:0000313" key="8">
    <source>
        <dbReference type="EMBL" id="CAI3971595.1"/>
    </source>
</evidence>
<dbReference type="InterPro" id="IPR003593">
    <property type="entry name" value="AAA+_ATPase"/>
</dbReference>
<dbReference type="PROSITE" id="PS50887">
    <property type="entry name" value="GGDEF"/>
    <property type="match status" value="1"/>
</dbReference>
<protein>
    <submittedName>
        <fullName evidence="9">Uncharacterized ABC transporter ATP-binding protein MJ0796</fullName>
    </submittedName>
</protein>
<keyword evidence="10" id="KW-1185">Reference proteome</keyword>
<evidence type="ECO:0000256" key="4">
    <source>
        <dbReference type="ARBA" id="ARBA00022840"/>
    </source>
</evidence>
<feature type="domain" description="GGDEF" evidence="6">
    <location>
        <begin position="269"/>
        <end position="401"/>
    </location>
</feature>
<evidence type="ECO:0000256" key="3">
    <source>
        <dbReference type="ARBA" id="ARBA00022741"/>
    </source>
</evidence>
<dbReference type="GO" id="GO:0022857">
    <property type="term" value="F:transmembrane transporter activity"/>
    <property type="evidence" value="ECO:0007669"/>
    <property type="project" value="UniProtKB-ARBA"/>
</dbReference>
<dbReference type="InterPro" id="IPR028976">
    <property type="entry name" value="CheC-like_sf"/>
</dbReference>
<dbReference type="PANTHER" id="PTHR45138:SF24">
    <property type="entry name" value="DIGUANYLATE CYCLASE DGCC-RELATED"/>
    <property type="match status" value="1"/>
</dbReference>
<dbReference type="InterPro" id="IPR050469">
    <property type="entry name" value="Diguanylate_Cyclase"/>
</dbReference>
<dbReference type="GO" id="GO:0043709">
    <property type="term" value="P:cell adhesion involved in single-species biofilm formation"/>
    <property type="evidence" value="ECO:0007669"/>
    <property type="project" value="TreeGrafter"/>
</dbReference>
<dbReference type="Pfam" id="PF00990">
    <property type="entry name" value="GGDEF"/>
    <property type="match status" value="1"/>
</dbReference>
<dbReference type="CDD" id="cd17906">
    <property type="entry name" value="CheX"/>
    <property type="match status" value="1"/>
</dbReference>
<dbReference type="Proteomes" id="UP001152797">
    <property type="component" value="Unassembled WGS sequence"/>
</dbReference>
<evidence type="ECO:0000313" key="10">
    <source>
        <dbReference type="Proteomes" id="UP001152797"/>
    </source>
</evidence>
<dbReference type="InterPro" id="IPR043128">
    <property type="entry name" value="Rev_trsase/Diguanyl_cyclase"/>
</dbReference>
<dbReference type="InterPro" id="IPR017911">
    <property type="entry name" value="MacB-like_ATP-bd"/>
</dbReference>
<dbReference type="PROSITE" id="PS50893">
    <property type="entry name" value="ABC_TRANSPORTER_2"/>
    <property type="match status" value="1"/>
</dbReference>
<dbReference type="InterPro" id="IPR017871">
    <property type="entry name" value="ABC_transporter-like_CS"/>
</dbReference>
<feature type="coiled-coil region" evidence="5">
    <location>
        <begin position="204"/>
        <end position="238"/>
    </location>
</feature>
<keyword evidence="2" id="KW-0145">Chemotaxis</keyword>
<dbReference type="InterPro" id="IPR027417">
    <property type="entry name" value="P-loop_NTPase"/>
</dbReference>
<dbReference type="GO" id="GO:0005886">
    <property type="term" value="C:plasma membrane"/>
    <property type="evidence" value="ECO:0007669"/>
    <property type="project" value="TreeGrafter"/>
</dbReference>
<dbReference type="InterPro" id="IPR003439">
    <property type="entry name" value="ABC_transporter-like_ATP-bd"/>
</dbReference>
<evidence type="ECO:0000256" key="5">
    <source>
        <dbReference type="SAM" id="Coils"/>
    </source>
</evidence>
<keyword evidence="1" id="KW-0813">Transport</keyword>
<proteinExistence type="predicted"/>
<dbReference type="EMBL" id="CAMXCT010000001">
    <property type="protein sequence ID" value="CAI3971595.1"/>
    <property type="molecule type" value="Genomic_DNA"/>
</dbReference>
<comment type="caution">
    <text evidence="8">The sequence shown here is derived from an EMBL/GenBank/DDBJ whole genome shotgun (WGS) entry which is preliminary data.</text>
</comment>
<dbReference type="Gene3D" id="3.40.50.300">
    <property type="entry name" value="P-loop containing nucleotide triphosphate hydrolases"/>
    <property type="match status" value="1"/>
</dbReference>
<evidence type="ECO:0000256" key="2">
    <source>
        <dbReference type="ARBA" id="ARBA00022500"/>
    </source>
</evidence>
<keyword evidence="5" id="KW-0175">Coiled coil</keyword>
<dbReference type="PANTHER" id="PTHR45138">
    <property type="entry name" value="REGULATORY COMPONENTS OF SENSORY TRANSDUCTION SYSTEM"/>
    <property type="match status" value="1"/>
</dbReference>
<keyword evidence="4 9" id="KW-0067">ATP-binding</keyword>
<name>A0A9P1BF84_9DINO</name>
<dbReference type="Pfam" id="PF00005">
    <property type="entry name" value="ABC_tran"/>
    <property type="match status" value="1"/>
</dbReference>
<evidence type="ECO:0000259" key="6">
    <source>
        <dbReference type="PROSITE" id="PS50887"/>
    </source>
</evidence>
<dbReference type="GO" id="GO:0016887">
    <property type="term" value="F:ATP hydrolysis activity"/>
    <property type="evidence" value="ECO:0007669"/>
    <property type="project" value="InterPro"/>
</dbReference>
<dbReference type="Gene3D" id="3.30.70.270">
    <property type="match status" value="1"/>
</dbReference>
<dbReference type="NCBIfam" id="TIGR00254">
    <property type="entry name" value="GGDEF"/>
    <property type="match status" value="1"/>
</dbReference>
<dbReference type="GO" id="GO:0006935">
    <property type="term" value="P:chemotaxis"/>
    <property type="evidence" value="ECO:0007669"/>
    <property type="project" value="UniProtKB-KW"/>
</dbReference>
<dbReference type="SUPFAM" id="SSF52540">
    <property type="entry name" value="P-loop containing nucleoside triphosphate hydrolases"/>
    <property type="match status" value="1"/>
</dbReference>
<dbReference type="GO" id="GO:0052621">
    <property type="term" value="F:diguanylate cyclase activity"/>
    <property type="evidence" value="ECO:0007669"/>
    <property type="project" value="TreeGrafter"/>
</dbReference>
<dbReference type="EMBL" id="CAMXCT020000001">
    <property type="protein sequence ID" value="CAL1124970.1"/>
    <property type="molecule type" value="Genomic_DNA"/>
</dbReference>
<feature type="domain" description="ABC transporter" evidence="7">
    <location>
        <begin position="454"/>
        <end position="683"/>
    </location>
</feature>
<dbReference type="PROSITE" id="PS00211">
    <property type="entry name" value="ABC_TRANSPORTER_1"/>
    <property type="match status" value="1"/>
</dbReference>
<dbReference type="GO" id="GO:0005524">
    <property type="term" value="F:ATP binding"/>
    <property type="evidence" value="ECO:0007669"/>
    <property type="project" value="UniProtKB-KW"/>
</dbReference>
<dbReference type="Gene3D" id="3.40.1550.10">
    <property type="entry name" value="CheC-like"/>
    <property type="match status" value="1"/>
</dbReference>
<dbReference type="FunFam" id="3.40.50.300:FF:000032">
    <property type="entry name" value="Export ABC transporter ATP-binding protein"/>
    <property type="match status" value="1"/>
</dbReference>
<sequence length="683" mass="75458">MKAELINPVITAVQDHFTEALGWSITRGRPFVKRDAEPNRSVPAMVGFAGKLKGTLVVNFDPEVILAIDAKIHKRPKREVDHETLDTIVEFTSGIATRIQEEQHTTYPILFQGVSSQARYHTRQVPLCFPLKTLAGNVVVEIIVTEQDLVEDQLADLKKIVASVGGLTDDVARGIDQHNSFMQEISDELSGDSSNDSASVLTAVASLIKANESMQSELNSTKQKLQDQTKQIDAFAEDARTDSLTGLANRRAFDELIQQHLASQIEKQKPTTLLMLDVDHFKRFNDRHGHLAGDEVLRSVSRVLREMVREQDIPARYGGEEFAVIFPNTTLEEAAPVAVEVRRAIYRSVVNFEEKSLRVTASAGIAQSRNGESDSEWIKRADEALYAAKNAGRNCQHWHNGLETFPLVDANGDISIGEMVSRTTFAAAWLPSIMEGMNSAGQTDSPTAPAVSVFQARDLTKVYHMGEIDVHALRGVDVDLYEKEFVVLLGPSGSGKSTLLNILGGLDIPTSGTVRYRETDLTRSDDRQLTRYRRDHVGFVFQFYNLIPSLTARENVALVTEVARDPMPPEEALSMVELGHRLDHFPAQLSGGEQQRVAIARAIAKRPDVLLCDEPTGALDYSTGVIVLEVIQRVNEELGTTTAVITHNAGISEMANRVISLSDGKIASVHLNDTKRSPRELQW</sequence>
<dbReference type="SMART" id="SM00267">
    <property type="entry name" value="GGDEF"/>
    <property type="match status" value="1"/>
</dbReference>
<accession>A0A9P1BF84</accession>
<dbReference type="SUPFAM" id="SSF103039">
    <property type="entry name" value="CheC-like"/>
    <property type="match status" value="1"/>
</dbReference>
<gene>
    <name evidence="8" type="ORF">C1SCF055_LOCUS185</name>
</gene>
<reference evidence="8" key="1">
    <citation type="submission" date="2022-10" db="EMBL/GenBank/DDBJ databases">
        <authorList>
            <person name="Chen Y."/>
            <person name="Dougan E. K."/>
            <person name="Chan C."/>
            <person name="Rhodes N."/>
            <person name="Thang M."/>
        </authorList>
    </citation>
    <scope>NUCLEOTIDE SEQUENCE</scope>
</reference>
<dbReference type="FunFam" id="3.30.70.270:FF:000001">
    <property type="entry name" value="Diguanylate cyclase domain protein"/>
    <property type="match status" value="1"/>
</dbReference>